<comment type="caution">
    <text evidence="9">The sequence shown here is derived from an EMBL/GenBank/DDBJ whole genome shotgun (WGS) entry which is preliminary data.</text>
</comment>
<evidence type="ECO:0000256" key="5">
    <source>
        <dbReference type="SAM" id="MobiDB-lite"/>
    </source>
</evidence>
<dbReference type="EMBL" id="QEAN01000077">
    <property type="protein sequence ID" value="TPX49770.1"/>
    <property type="molecule type" value="Genomic_DNA"/>
</dbReference>
<feature type="domain" description="Glucose-methanol-choline oxidoreductase C-terminal" evidence="7">
    <location>
        <begin position="917"/>
        <end position="972"/>
    </location>
</feature>
<proteinExistence type="inferred from homology"/>
<dbReference type="InterPro" id="IPR007867">
    <property type="entry name" value="GMC_OxRtase_C"/>
</dbReference>
<feature type="region of interest" description="Disordered" evidence="5">
    <location>
        <begin position="1"/>
        <end position="32"/>
    </location>
</feature>
<dbReference type="STRING" id="286115.A0A507DG11"/>
<dbReference type="Proteomes" id="UP000320475">
    <property type="component" value="Unassembled WGS sequence"/>
</dbReference>
<name>A0A507DG11_9FUNG</name>
<dbReference type="GO" id="GO:0050660">
    <property type="term" value="F:flavin adenine dinucleotide binding"/>
    <property type="evidence" value="ECO:0007669"/>
    <property type="project" value="InterPro"/>
</dbReference>
<evidence type="ECO:0000259" key="6">
    <source>
        <dbReference type="Pfam" id="PF00732"/>
    </source>
</evidence>
<keyword evidence="3" id="KW-0274">FAD</keyword>
<keyword evidence="2" id="KW-0285">Flavoprotein</keyword>
<dbReference type="Pfam" id="PF05199">
    <property type="entry name" value="GMC_oxred_C"/>
    <property type="match status" value="1"/>
</dbReference>
<gene>
    <name evidence="8" type="ORF">SeLEV6574_g03591</name>
    <name evidence="9" type="ORF">SeMB42_g02485</name>
</gene>
<dbReference type="GO" id="GO:0016614">
    <property type="term" value="F:oxidoreductase activity, acting on CH-OH group of donors"/>
    <property type="evidence" value="ECO:0007669"/>
    <property type="project" value="InterPro"/>
</dbReference>
<dbReference type="AlphaFoldDB" id="A0A507DG11"/>
<evidence type="ECO:0000313" key="9">
    <source>
        <dbReference type="EMBL" id="TPX49770.1"/>
    </source>
</evidence>
<dbReference type="VEuPathDB" id="FungiDB:SeMB42_g02485"/>
<dbReference type="Proteomes" id="UP000317494">
    <property type="component" value="Unassembled WGS sequence"/>
</dbReference>
<dbReference type="SUPFAM" id="SSF51905">
    <property type="entry name" value="FAD/NAD(P)-binding domain"/>
    <property type="match status" value="1"/>
</dbReference>
<evidence type="ECO:0000313" key="11">
    <source>
        <dbReference type="Proteomes" id="UP000320475"/>
    </source>
</evidence>
<evidence type="ECO:0000313" key="8">
    <source>
        <dbReference type="EMBL" id="TPX45879.1"/>
    </source>
</evidence>
<keyword evidence="10" id="KW-1185">Reference proteome</keyword>
<evidence type="ECO:0008006" key="12">
    <source>
        <dbReference type="Google" id="ProtNLM"/>
    </source>
</evidence>
<evidence type="ECO:0000313" key="10">
    <source>
        <dbReference type="Proteomes" id="UP000317494"/>
    </source>
</evidence>
<feature type="domain" description="Glucose-methanol-choline oxidoreductase N-terminal" evidence="6">
    <location>
        <begin position="556"/>
        <end position="751"/>
    </location>
</feature>
<keyword evidence="4" id="KW-0560">Oxidoreductase</keyword>
<feature type="compositionally biased region" description="Pro residues" evidence="5">
    <location>
        <begin position="12"/>
        <end position="29"/>
    </location>
</feature>
<evidence type="ECO:0000256" key="1">
    <source>
        <dbReference type="ARBA" id="ARBA00010790"/>
    </source>
</evidence>
<dbReference type="Pfam" id="PF00732">
    <property type="entry name" value="GMC_oxred_N"/>
    <property type="match status" value="1"/>
</dbReference>
<evidence type="ECO:0000259" key="7">
    <source>
        <dbReference type="Pfam" id="PF05199"/>
    </source>
</evidence>
<feature type="region of interest" description="Disordered" evidence="5">
    <location>
        <begin position="164"/>
        <end position="230"/>
    </location>
</feature>
<dbReference type="InterPro" id="IPR036188">
    <property type="entry name" value="FAD/NAD-bd_sf"/>
</dbReference>
<evidence type="ECO:0000256" key="3">
    <source>
        <dbReference type="ARBA" id="ARBA00022827"/>
    </source>
</evidence>
<sequence>MLAGPRDNPFAAAPPAPKGHGGPKPPPPSFDTRKYRELAASVARSESSWDLNLIVRKVVASGARPHAPDAMDGVGLELVDHGTMTPSNGSDKLWNVLQKELPRHEPSEDSPGHPDLAGVLAHDAESPPPIPAKTGADLQVRSHAFHPGDYNYKKGFVVAPPRTVSQKATPAVPRSEYPDDVQVEDTVGDHDNRNSTKNCGELVAASAPTPTPTPAPAPRHSDVRPSAPPNDGEAITVLEATTTAASMTRRSRSASIDKARPANKRVLSDAQITALTALVDTFISPLTSFEADILVESHTKHLPPPLGETPESYRQALESFAALRASDLGAVDSILKILAGGPKGFKKKEHDRVVIRRLLSCLVSPALLRCVVSSHMAPKKMEWKPFSSLDRNVREAVVLGLNESPMTWIREAMVLVQSMTFNAFYSKATMPGMKSRNSTNGNAVSGAGEKGRKNPAWRVMAYEGPAVECQVQSGRSDFTFVDIEAWGETQRQRNFEAGGGGLLRGWRHERKPIEFECDVVVVGSGAGGSVVAAEVSKSGFRVIVVEKGRGVDMEAETMFEGDNMLHSKDLNTTVLAGSTWGGSAMVGWNACSEPPAETLNAWSSAFGLPKMRSDDFRRSIQYVQERVKASVGPASATSASAMLRDGAACLDYAGNAVAVADQGHDPGCFLKDAAEHGAMFMEGVRAIRVVRSLTGSQGTATGVEGVLTTTGRRILIRAFIVVVAAGALGTPGLLAASGLRNGHIGKNLALFPSALVLGTATDRVVERVDAVTYECTEATNTRIVAGAITPEVLARMSPWVSSFHHKLLMARYHHVLPLMVTSTSRDVAQGNGIDTGLSSRGLCRISADVSESESRNLLKGVLVASALAVGAGASRVWSMQAGVEEYKVSRQDKAILTREAFWNWQGQVQEAGLGRILSVAQSGTCRMAGSEELGAVNAEGETFETANLFVADSSLLPTPPGVGPLLTTWALAHMISQSIKTRLGHVGGVRP</sequence>
<dbReference type="Pfam" id="PF13450">
    <property type="entry name" value="NAD_binding_8"/>
    <property type="match status" value="1"/>
</dbReference>
<dbReference type="OrthoDB" id="269227at2759"/>
<protein>
    <recommendedName>
        <fullName evidence="12">Long-chain-alcohol oxidase</fullName>
    </recommendedName>
</protein>
<dbReference type="InterPro" id="IPR000172">
    <property type="entry name" value="GMC_OxRdtase_N"/>
</dbReference>
<evidence type="ECO:0000256" key="2">
    <source>
        <dbReference type="ARBA" id="ARBA00022630"/>
    </source>
</evidence>
<dbReference type="EMBL" id="QEAM01000125">
    <property type="protein sequence ID" value="TPX45879.1"/>
    <property type="molecule type" value="Genomic_DNA"/>
</dbReference>
<accession>A0A507DG11</accession>
<dbReference type="Gene3D" id="3.50.50.60">
    <property type="entry name" value="FAD/NAD(P)-binding domain"/>
    <property type="match status" value="2"/>
</dbReference>
<dbReference type="PANTHER" id="PTHR46056">
    <property type="entry name" value="LONG-CHAIN-ALCOHOL OXIDASE"/>
    <property type="match status" value="1"/>
</dbReference>
<organism evidence="9 10">
    <name type="scientific">Synchytrium endobioticum</name>
    <dbReference type="NCBI Taxonomy" id="286115"/>
    <lineage>
        <taxon>Eukaryota</taxon>
        <taxon>Fungi</taxon>
        <taxon>Fungi incertae sedis</taxon>
        <taxon>Chytridiomycota</taxon>
        <taxon>Chytridiomycota incertae sedis</taxon>
        <taxon>Chytridiomycetes</taxon>
        <taxon>Synchytriales</taxon>
        <taxon>Synchytriaceae</taxon>
        <taxon>Synchytrium</taxon>
    </lineage>
</organism>
<evidence type="ECO:0000256" key="4">
    <source>
        <dbReference type="ARBA" id="ARBA00023002"/>
    </source>
</evidence>
<reference evidence="10 11" key="1">
    <citation type="journal article" date="2019" name="Sci. Rep.">
        <title>Comparative genomics of chytrid fungi reveal insights into the obligate biotrophic and pathogenic lifestyle of Synchytrium endobioticum.</title>
        <authorList>
            <person name="van de Vossenberg B.T.L.H."/>
            <person name="Warris S."/>
            <person name="Nguyen H.D.T."/>
            <person name="van Gent-Pelzer M.P.E."/>
            <person name="Joly D.L."/>
            <person name="van de Geest H.C."/>
            <person name="Bonants P.J.M."/>
            <person name="Smith D.S."/>
            <person name="Levesque C.A."/>
            <person name="van der Lee T.A.J."/>
        </authorList>
    </citation>
    <scope>NUCLEOTIDE SEQUENCE [LARGE SCALE GENOMIC DNA]</scope>
    <source>
        <strain evidence="8 11">LEV6574</strain>
        <strain evidence="9 10">MB42</strain>
    </source>
</reference>
<dbReference type="PANTHER" id="PTHR46056:SF12">
    <property type="entry name" value="LONG-CHAIN-ALCOHOL OXIDASE"/>
    <property type="match status" value="1"/>
</dbReference>
<comment type="similarity">
    <text evidence="1">Belongs to the GMC oxidoreductase family.</text>
</comment>